<dbReference type="EMBL" id="CAACVI010000049">
    <property type="protein sequence ID" value="VEN75065.1"/>
    <property type="molecule type" value="Genomic_DNA"/>
</dbReference>
<gene>
    <name evidence="1" type="ORF">EPICR_60052</name>
</gene>
<name>A0A484HKX0_9BACT</name>
<accession>A0A484HKX0</accession>
<dbReference type="AlphaFoldDB" id="A0A484HKX0"/>
<proteinExistence type="predicted"/>
<sequence>MPEDKQSQTEKIHDAIQKAAGELFDFAVDRQDVKWLMERLHPEADINRTTVEYELQALKIVTVGWSVAYCLETSPLKQPLSESYWLRVRDFSNGISEAAKYMAGTDIDYFDILKTRLDMYVQTLSESGEKEEPASVIGPEFARICGNEQDLFTFMTGSKMFMSSSGRVREYLEKTDFQPV</sequence>
<reference evidence="1" key="1">
    <citation type="submission" date="2019-01" db="EMBL/GenBank/DDBJ databases">
        <authorList>
            <consortium name="Genoscope - CEA"/>
            <person name="William W."/>
        </authorList>
    </citation>
    <scope>NUCLEOTIDE SEQUENCE</scope>
    <source>
        <strain evidence="1">CR-1</strain>
    </source>
</reference>
<organism evidence="1">
    <name type="scientific">uncultured Desulfobacteraceae bacterium</name>
    <dbReference type="NCBI Taxonomy" id="218296"/>
    <lineage>
        <taxon>Bacteria</taxon>
        <taxon>Pseudomonadati</taxon>
        <taxon>Thermodesulfobacteriota</taxon>
        <taxon>Desulfobacteria</taxon>
        <taxon>Desulfobacterales</taxon>
        <taxon>Desulfobacteraceae</taxon>
        <taxon>environmental samples</taxon>
    </lineage>
</organism>
<evidence type="ECO:0000313" key="1">
    <source>
        <dbReference type="EMBL" id="VEN75065.1"/>
    </source>
</evidence>
<protein>
    <submittedName>
        <fullName evidence="1">Uncharacterized protein</fullName>
    </submittedName>
</protein>